<name>A0A4Z1P0P9_9PEZI</name>
<dbReference type="Proteomes" id="UP000298493">
    <property type="component" value="Unassembled WGS sequence"/>
</dbReference>
<evidence type="ECO:0000313" key="2">
    <source>
        <dbReference type="Proteomes" id="UP000298493"/>
    </source>
</evidence>
<gene>
    <name evidence="1" type="ORF">E6O75_ATG06964</name>
</gene>
<organism evidence="1 2">
    <name type="scientific">Venturia nashicola</name>
    <dbReference type="NCBI Taxonomy" id="86259"/>
    <lineage>
        <taxon>Eukaryota</taxon>
        <taxon>Fungi</taxon>
        <taxon>Dikarya</taxon>
        <taxon>Ascomycota</taxon>
        <taxon>Pezizomycotina</taxon>
        <taxon>Dothideomycetes</taxon>
        <taxon>Pleosporomycetidae</taxon>
        <taxon>Venturiales</taxon>
        <taxon>Venturiaceae</taxon>
        <taxon>Venturia</taxon>
    </lineage>
</organism>
<keyword evidence="2" id="KW-1185">Reference proteome</keyword>
<reference evidence="1 2" key="1">
    <citation type="submission" date="2019-04" db="EMBL/GenBank/DDBJ databases">
        <title>High contiguity whole genome sequence and gene annotation resource for two Venturia nashicola isolates.</title>
        <authorList>
            <person name="Prokchorchik M."/>
            <person name="Won K."/>
            <person name="Lee Y."/>
            <person name="Choi E.D."/>
            <person name="Segonzac C."/>
            <person name="Sohn K.H."/>
        </authorList>
    </citation>
    <scope>NUCLEOTIDE SEQUENCE [LARGE SCALE GENOMIC DNA]</scope>
    <source>
        <strain evidence="1 2">PRI2</strain>
    </source>
</reference>
<proteinExistence type="predicted"/>
<dbReference type="EMBL" id="SNSC02000012">
    <property type="protein sequence ID" value="TID19626.1"/>
    <property type="molecule type" value="Genomic_DNA"/>
</dbReference>
<comment type="caution">
    <text evidence="1">The sequence shown here is derived from an EMBL/GenBank/DDBJ whole genome shotgun (WGS) entry which is preliminary data.</text>
</comment>
<protein>
    <submittedName>
        <fullName evidence="1">Uncharacterized protein</fullName>
    </submittedName>
</protein>
<evidence type="ECO:0000313" key="1">
    <source>
        <dbReference type="EMBL" id="TID19626.1"/>
    </source>
</evidence>
<dbReference type="AlphaFoldDB" id="A0A4Z1P0P9"/>
<accession>A0A4Z1P0P9</accession>
<sequence>MNKPNNNPPPPAIKPTASPTFLTLPRQLRQSILYKTYDPQTDAHPFITFTDGSNNVSFNSYHVDPTGKFIGPLAYMEKWVEVLGCVHPVLRADVGVVRMRWVGDVGRVVVTPRWRSLAFARGEFARVMGTGEVVVWEGACRERGWWGWWGWRAWGCFLVWPVVVG</sequence>